<dbReference type="Pfam" id="PF03399">
    <property type="entry name" value="SAC3_GANP"/>
    <property type="match status" value="1"/>
</dbReference>
<evidence type="ECO:0000259" key="2">
    <source>
        <dbReference type="PROSITE" id="PS50250"/>
    </source>
</evidence>
<dbReference type="PROSITE" id="PS50250">
    <property type="entry name" value="PCI"/>
    <property type="match status" value="1"/>
</dbReference>
<dbReference type="AlphaFoldDB" id="A7RJL8"/>
<protein>
    <recommendedName>
        <fullName evidence="2">PCI domain-containing protein</fullName>
    </recommendedName>
</protein>
<sequence length="342" mass="39483">AIRDYVQKAFEQCVTESDKDETERYLKERLANAFKDGTAWIIDWDKEDLPSHSRSRSPSRSSSPGSPREGLELQDPEARHKIQQRAQRFKGTLTTSTRSSPSILSTINATMFIDRDNEESDWSKFHVIGICQSLEKKYYRLNTAPDATTVRPKEVLKKSLEMVKDHWKTKQDYVYACEQFKSIRQDLTVQGIRDEFTVEVYETHARVALEKGDREEFNQCQTQLKALYASNAPGHVREFTAYRLLYHIMIGNTLEVTTEVLKLTPGEKADPAIKHALQFYSARALSNYHNFFQLYLSSPNMSAYLVDLFIQRERTTAIKVLIKSYRPTLPVSFVQSELGFPD</sequence>
<keyword evidence="4" id="KW-1185">Reference proteome</keyword>
<dbReference type="Gene3D" id="1.25.40.990">
    <property type="match status" value="1"/>
</dbReference>
<feature type="domain" description="PCI" evidence="2">
    <location>
        <begin position="213"/>
        <end position="342"/>
    </location>
</feature>
<accession>A7RJL8</accession>
<dbReference type="InterPro" id="IPR005062">
    <property type="entry name" value="SAC3/GANP/THP3_conserved"/>
</dbReference>
<organism evidence="3 4">
    <name type="scientific">Nematostella vectensis</name>
    <name type="common">Starlet sea anemone</name>
    <dbReference type="NCBI Taxonomy" id="45351"/>
    <lineage>
        <taxon>Eukaryota</taxon>
        <taxon>Metazoa</taxon>
        <taxon>Cnidaria</taxon>
        <taxon>Anthozoa</taxon>
        <taxon>Hexacorallia</taxon>
        <taxon>Actiniaria</taxon>
        <taxon>Edwardsiidae</taxon>
        <taxon>Nematostella</taxon>
    </lineage>
</organism>
<dbReference type="STRING" id="45351.A7RJL8"/>
<feature type="non-terminal residue" evidence="3">
    <location>
        <position position="342"/>
    </location>
</feature>
<dbReference type="eggNOG" id="KOG1861">
    <property type="taxonomic scope" value="Eukaryota"/>
</dbReference>
<reference evidence="3 4" key="1">
    <citation type="journal article" date="2007" name="Science">
        <title>Sea anemone genome reveals ancestral eumetazoan gene repertoire and genomic organization.</title>
        <authorList>
            <person name="Putnam N.H."/>
            <person name="Srivastava M."/>
            <person name="Hellsten U."/>
            <person name="Dirks B."/>
            <person name="Chapman J."/>
            <person name="Salamov A."/>
            <person name="Terry A."/>
            <person name="Shapiro H."/>
            <person name="Lindquist E."/>
            <person name="Kapitonov V.V."/>
            <person name="Jurka J."/>
            <person name="Genikhovich G."/>
            <person name="Grigoriev I.V."/>
            <person name="Lucas S.M."/>
            <person name="Steele R.E."/>
            <person name="Finnerty J.R."/>
            <person name="Technau U."/>
            <person name="Martindale M.Q."/>
            <person name="Rokhsar D.S."/>
        </authorList>
    </citation>
    <scope>NUCLEOTIDE SEQUENCE [LARGE SCALE GENOMIC DNA]</scope>
    <source>
        <strain evidence="4">CH2 X CH6</strain>
    </source>
</reference>
<dbReference type="FunFam" id="1.25.40.990:FF:000010">
    <property type="entry name" value="Leukocyte receptor cluster member"/>
    <property type="match status" value="1"/>
</dbReference>
<gene>
    <name evidence="3" type="ORF">NEMVEDRAFT_v1g31926</name>
</gene>
<dbReference type="HOGENOM" id="CLU_015513_0_1_1"/>
<dbReference type="Proteomes" id="UP000001593">
    <property type="component" value="Unassembled WGS sequence"/>
</dbReference>
<evidence type="ECO:0000313" key="3">
    <source>
        <dbReference type="EMBL" id="EDO48284.1"/>
    </source>
</evidence>
<dbReference type="InterPro" id="IPR045107">
    <property type="entry name" value="SAC3/GANP/THP3"/>
</dbReference>
<evidence type="ECO:0000256" key="1">
    <source>
        <dbReference type="SAM" id="MobiDB-lite"/>
    </source>
</evidence>
<dbReference type="GO" id="GO:0005634">
    <property type="term" value="C:nucleus"/>
    <property type="evidence" value="ECO:0000318"/>
    <property type="project" value="GO_Central"/>
</dbReference>
<dbReference type="PANTHER" id="PTHR12436:SF4">
    <property type="entry name" value="LEUKOCYTE RECEPTOR CLUSTER MEMBER 8"/>
    <property type="match status" value="1"/>
</dbReference>
<dbReference type="InterPro" id="IPR000717">
    <property type="entry name" value="PCI_dom"/>
</dbReference>
<feature type="region of interest" description="Disordered" evidence="1">
    <location>
        <begin position="49"/>
        <end position="100"/>
    </location>
</feature>
<dbReference type="InParanoid" id="A7RJL8"/>
<dbReference type="EMBL" id="DS469514">
    <property type="protein sequence ID" value="EDO48284.1"/>
    <property type="molecule type" value="Genomic_DNA"/>
</dbReference>
<evidence type="ECO:0000313" key="4">
    <source>
        <dbReference type="Proteomes" id="UP000001593"/>
    </source>
</evidence>
<dbReference type="OMA" id="ANYHRFF"/>
<feature type="non-terminal residue" evidence="3">
    <location>
        <position position="1"/>
    </location>
</feature>
<name>A7RJL8_NEMVE</name>
<feature type="compositionally biased region" description="Low complexity" evidence="1">
    <location>
        <begin position="56"/>
        <end position="68"/>
    </location>
</feature>
<dbReference type="PhylomeDB" id="A7RJL8"/>
<proteinExistence type="predicted"/>
<dbReference type="PANTHER" id="PTHR12436">
    <property type="entry name" value="80 KDA MCM3-ASSOCIATED PROTEIN"/>
    <property type="match status" value="1"/>
</dbReference>